<feature type="region of interest" description="Disordered" evidence="6">
    <location>
        <begin position="43"/>
        <end position="71"/>
    </location>
</feature>
<evidence type="ECO:0000256" key="1">
    <source>
        <dbReference type="ARBA" id="ARBA00022475"/>
    </source>
</evidence>
<dbReference type="PANTHER" id="PTHR37481">
    <property type="entry name" value="LIPOPOLYSACCHARIDE EXPORT SYSTEM PROTEIN LPTC"/>
    <property type="match status" value="1"/>
</dbReference>
<dbReference type="NCBIfam" id="TIGR04409">
    <property type="entry name" value="LptC_YrbK"/>
    <property type="match status" value="1"/>
</dbReference>
<keyword evidence="1" id="KW-1003">Cell membrane</keyword>
<dbReference type="GO" id="GO:0017089">
    <property type="term" value="F:glycolipid transfer activity"/>
    <property type="evidence" value="ECO:0007669"/>
    <property type="project" value="TreeGrafter"/>
</dbReference>
<dbReference type="STRING" id="264462.Bd0840"/>
<dbReference type="EMBL" id="BX842648">
    <property type="protein sequence ID" value="CAE78786.1"/>
    <property type="molecule type" value="Genomic_DNA"/>
</dbReference>
<dbReference type="Pfam" id="PF06835">
    <property type="entry name" value="LptC"/>
    <property type="match status" value="1"/>
</dbReference>
<feature type="compositionally biased region" description="Basic and acidic residues" evidence="6">
    <location>
        <begin position="43"/>
        <end position="62"/>
    </location>
</feature>
<dbReference type="eggNOG" id="COG3117">
    <property type="taxonomic scope" value="Bacteria"/>
</dbReference>
<dbReference type="KEGG" id="bba:Bd0840"/>
<dbReference type="Proteomes" id="UP000008080">
    <property type="component" value="Chromosome"/>
</dbReference>
<dbReference type="GO" id="GO:0015221">
    <property type="term" value="F:lipopolysaccharide transmembrane transporter activity"/>
    <property type="evidence" value="ECO:0007669"/>
    <property type="project" value="InterPro"/>
</dbReference>
<dbReference type="InterPro" id="IPR005653">
    <property type="entry name" value="OstA-like_N"/>
</dbReference>
<dbReference type="Gene3D" id="2.60.450.10">
    <property type="entry name" value="Lipopolysaccharide (LPS) transport protein A like domain"/>
    <property type="match status" value="2"/>
</dbReference>
<keyword evidence="3 7" id="KW-0812">Transmembrane</keyword>
<sequence>MSSMGKYKNYIFLALLVALFVEILIIFPSHLEHEDEVALRQRVEKRDKEAKERKKKGIKEDPGPSSLADQKMGGVHLVESQSGNRDWELFAVSAEGSQAGGKWSLQQVRVLFYNQEKLEFTVTGDEGTIDDKSKDLSVIGNVVTKSENGYVFKTPSIFYSSKTRQIVSPEQVLMEGPRDSSGGGLFLKGASMKVLVEQSKMLIQNKVTAQKPMKDGKTFDISADGAEFSGKSREARFLGAVRMNYDNMKLEGPEASFLYGKGADILSSVAVKGGVRVSDVDKFATSESVNLDLLANQYTFKGRPKVIQNNDELTGEEIVFLEGGKKVKVERVRAKVENKDQ</sequence>
<keyword evidence="10" id="KW-1185">Reference proteome</keyword>
<keyword evidence="2" id="KW-0997">Cell inner membrane</keyword>
<evidence type="ECO:0000313" key="10">
    <source>
        <dbReference type="Proteomes" id="UP000008080"/>
    </source>
</evidence>
<dbReference type="InterPro" id="IPR052363">
    <property type="entry name" value="LPS_export_LptC"/>
</dbReference>
<evidence type="ECO:0000259" key="8">
    <source>
        <dbReference type="Pfam" id="PF03968"/>
    </source>
</evidence>
<reference evidence="9 10" key="1">
    <citation type="journal article" date="2004" name="Science">
        <title>A predator unmasked: life cycle of Bdellovibrio bacteriovorus from a genomic perspective.</title>
        <authorList>
            <person name="Rendulic S."/>
            <person name="Jagtap P."/>
            <person name="Rosinus A."/>
            <person name="Eppinger M."/>
            <person name="Baar C."/>
            <person name="Lanz C."/>
            <person name="Keller H."/>
            <person name="Lambert C."/>
            <person name="Evans K.J."/>
            <person name="Goesmann A."/>
            <person name="Meyer F."/>
            <person name="Sockett R.E."/>
            <person name="Schuster S.C."/>
        </authorList>
    </citation>
    <scope>NUCLEOTIDE SEQUENCE [LARGE SCALE GENOMIC DNA]</scope>
    <source>
        <strain evidence="10">ATCC 15356 / DSM 50701 / NCIMB 9529 / HD100</strain>
    </source>
</reference>
<evidence type="ECO:0000256" key="4">
    <source>
        <dbReference type="ARBA" id="ARBA00022989"/>
    </source>
</evidence>
<accession>Q6MPL1</accession>
<dbReference type="PANTHER" id="PTHR37481:SF1">
    <property type="entry name" value="LIPOPOLYSACCHARIDE EXPORT SYSTEM PROTEIN LPTC"/>
    <property type="match status" value="1"/>
</dbReference>
<protein>
    <recommendedName>
        <fullName evidence="8">Organic solvent tolerance-like N-terminal domain-containing protein</fullName>
    </recommendedName>
</protein>
<dbReference type="HOGENOM" id="CLU_846383_0_0_7"/>
<evidence type="ECO:0000256" key="2">
    <source>
        <dbReference type="ARBA" id="ARBA00022519"/>
    </source>
</evidence>
<dbReference type="InterPro" id="IPR010664">
    <property type="entry name" value="LipoPS_assembly_LptC-rel"/>
</dbReference>
<evidence type="ECO:0000256" key="6">
    <source>
        <dbReference type="SAM" id="MobiDB-lite"/>
    </source>
</evidence>
<evidence type="ECO:0000256" key="5">
    <source>
        <dbReference type="ARBA" id="ARBA00023136"/>
    </source>
</evidence>
<feature type="transmembrane region" description="Helical" evidence="7">
    <location>
        <begin position="12"/>
        <end position="31"/>
    </location>
</feature>
<keyword evidence="5 7" id="KW-0472">Membrane</keyword>
<evidence type="ECO:0000313" key="9">
    <source>
        <dbReference type="EMBL" id="CAE78786.1"/>
    </source>
</evidence>
<dbReference type="AlphaFoldDB" id="Q6MPL1"/>
<feature type="domain" description="Organic solvent tolerance-like N-terminal" evidence="8">
    <location>
        <begin position="221"/>
        <end position="320"/>
    </location>
</feature>
<gene>
    <name evidence="9" type="ordered locus">Bd0840</name>
</gene>
<dbReference type="InterPro" id="IPR026265">
    <property type="entry name" value="LptC"/>
</dbReference>
<evidence type="ECO:0000256" key="7">
    <source>
        <dbReference type="SAM" id="Phobius"/>
    </source>
</evidence>
<name>Q6MPL1_BDEBA</name>
<evidence type="ECO:0000256" key="3">
    <source>
        <dbReference type="ARBA" id="ARBA00022692"/>
    </source>
</evidence>
<keyword evidence="4 7" id="KW-1133">Transmembrane helix</keyword>
<dbReference type="GO" id="GO:0005886">
    <property type="term" value="C:plasma membrane"/>
    <property type="evidence" value="ECO:0007669"/>
    <property type="project" value="InterPro"/>
</dbReference>
<dbReference type="Pfam" id="PF03968">
    <property type="entry name" value="LptD_N"/>
    <property type="match status" value="1"/>
</dbReference>
<proteinExistence type="predicted"/>
<organism evidence="9 10">
    <name type="scientific">Bdellovibrio bacteriovorus (strain ATCC 15356 / DSM 50701 / NCIMB 9529 / HD100)</name>
    <dbReference type="NCBI Taxonomy" id="264462"/>
    <lineage>
        <taxon>Bacteria</taxon>
        <taxon>Pseudomonadati</taxon>
        <taxon>Bdellovibrionota</taxon>
        <taxon>Bdellovibrionia</taxon>
        <taxon>Bdellovibrionales</taxon>
        <taxon>Pseudobdellovibrionaceae</taxon>
        <taxon>Bdellovibrio</taxon>
    </lineage>
</organism>
<dbReference type="GO" id="GO:0030288">
    <property type="term" value="C:outer membrane-bounded periplasmic space"/>
    <property type="evidence" value="ECO:0007669"/>
    <property type="project" value="TreeGrafter"/>
</dbReference>